<evidence type="ECO:0000313" key="2">
    <source>
        <dbReference type="EMBL" id="MBT9145296.1"/>
    </source>
</evidence>
<evidence type="ECO:0000313" key="3">
    <source>
        <dbReference type="Proteomes" id="UP000811545"/>
    </source>
</evidence>
<dbReference type="AlphaFoldDB" id="A0A9E2BIP6"/>
<accession>A0A9E2BIP6</accession>
<organism evidence="2 3">
    <name type="scientific">Psychracetigena formicireducens</name>
    <dbReference type="NCBI Taxonomy" id="2986056"/>
    <lineage>
        <taxon>Bacteria</taxon>
        <taxon>Bacillati</taxon>
        <taxon>Candidatus Lithacetigenota</taxon>
        <taxon>Candidatus Psychracetigena</taxon>
    </lineage>
</organism>
<proteinExistence type="predicted"/>
<protein>
    <recommendedName>
        <fullName evidence="1">DUF6922 domain-containing protein</fullName>
    </recommendedName>
</protein>
<name>A0A9E2BIP6_PSYF1</name>
<comment type="caution">
    <text evidence="2">The sequence shown here is derived from an EMBL/GenBank/DDBJ whole genome shotgun (WGS) entry which is preliminary data.</text>
</comment>
<dbReference type="EMBL" id="QLTW01000071">
    <property type="protein sequence ID" value="MBT9145296.1"/>
    <property type="molecule type" value="Genomic_DNA"/>
</dbReference>
<sequence>MISSKIRKYFWDVNIRELDASKHSNYIIERLLELGDREAVKWLKKTYSEDTIIEVVNNSRNLSPKSRNYWEIIYNLKH</sequence>
<dbReference type="InterPro" id="IPR053830">
    <property type="entry name" value="DUF6922"/>
</dbReference>
<feature type="domain" description="DUF6922" evidence="1">
    <location>
        <begin position="7"/>
        <end position="56"/>
    </location>
</feature>
<dbReference type="Pfam" id="PF21956">
    <property type="entry name" value="DUF6922"/>
    <property type="match status" value="1"/>
</dbReference>
<evidence type="ECO:0000259" key="1">
    <source>
        <dbReference type="Pfam" id="PF21956"/>
    </source>
</evidence>
<gene>
    <name evidence="2" type="ORF">DDT42_01166</name>
</gene>
<reference evidence="2 3" key="1">
    <citation type="journal article" date="2021" name="bioRxiv">
        <title>Unique metabolic strategies in Hadean analogues reveal hints for primordial physiology.</title>
        <authorList>
            <person name="Nobu M.K."/>
            <person name="Nakai R."/>
            <person name="Tamazawa S."/>
            <person name="Mori H."/>
            <person name="Toyoda A."/>
            <person name="Ijiri A."/>
            <person name="Suzuki S."/>
            <person name="Kurokawa K."/>
            <person name="Kamagata Y."/>
            <person name="Tamaki H."/>
        </authorList>
    </citation>
    <scope>NUCLEOTIDE SEQUENCE [LARGE SCALE GENOMIC DNA]</scope>
    <source>
        <strain evidence="2">BS525</strain>
    </source>
</reference>
<dbReference type="Proteomes" id="UP000811545">
    <property type="component" value="Unassembled WGS sequence"/>
</dbReference>